<organism evidence="9 10">
    <name type="scientific">Niabella soli DSM 19437</name>
    <dbReference type="NCBI Taxonomy" id="929713"/>
    <lineage>
        <taxon>Bacteria</taxon>
        <taxon>Pseudomonadati</taxon>
        <taxon>Bacteroidota</taxon>
        <taxon>Chitinophagia</taxon>
        <taxon>Chitinophagales</taxon>
        <taxon>Chitinophagaceae</taxon>
        <taxon>Niabella</taxon>
    </lineage>
</organism>
<dbReference type="EMBL" id="CP007035">
    <property type="protein sequence ID" value="AHF16058.1"/>
    <property type="molecule type" value="Genomic_DNA"/>
</dbReference>
<keyword evidence="2 7" id="KW-0813">Transport</keyword>
<dbReference type="InterPro" id="IPR039426">
    <property type="entry name" value="TonB-dep_rcpt-like"/>
</dbReference>
<dbReference type="InterPro" id="IPR008969">
    <property type="entry name" value="CarboxyPept-like_regulatory"/>
</dbReference>
<comment type="subcellular location">
    <subcellularLocation>
        <location evidence="1 7">Cell outer membrane</location>
        <topology evidence="1 7">Multi-pass membrane protein</topology>
    </subcellularLocation>
</comment>
<evidence type="ECO:0000256" key="7">
    <source>
        <dbReference type="PROSITE-ProRule" id="PRU01360"/>
    </source>
</evidence>
<dbReference type="InterPro" id="IPR036942">
    <property type="entry name" value="Beta-barrel_TonB_sf"/>
</dbReference>
<evidence type="ECO:0000256" key="2">
    <source>
        <dbReference type="ARBA" id="ARBA00022448"/>
    </source>
</evidence>
<dbReference type="SUPFAM" id="SSF49464">
    <property type="entry name" value="Carboxypeptidase regulatory domain-like"/>
    <property type="match status" value="1"/>
</dbReference>
<name>W0F2M3_9BACT</name>
<keyword evidence="5 7" id="KW-0472">Membrane</keyword>
<dbReference type="KEGG" id="nso:NIASO_14655"/>
<dbReference type="InterPro" id="IPR012910">
    <property type="entry name" value="Plug_dom"/>
</dbReference>
<keyword evidence="4 7" id="KW-0812">Transmembrane</keyword>
<dbReference type="SUPFAM" id="SSF56935">
    <property type="entry name" value="Porins"/>
    <property type="match status" value="1"/>
</dbReference>
<dbReference type="GO" id="GO:0009279">
    <property type="term" value="C:cell outer membrane"/>
    <property type="evidence" value="ECO:0007669"/>
    <property type="project" value="UniProtKB-SubCell"/>
</dbReference>
<dbReference type="RefSeq" id="WP_008586677.1">
    <property type="nucleotide sequence ID" value="NZ_CP007035.1"/>
</dbReference>
<dbReference type="STRING" id="929713.NIASO_14655"/>
<comment type="similarity">
    <text evidence="7">Belongs to the TonB-dependent receptor family.</text>
</comment>
<dbReference type="InterPro" id="IPR037066">
    <property type="entry name" value="Plug_dom_sf"/>
</dbReference>
<dbReference type="Pfam" id="PF07715">
    <property type="entry name" value="Plug"/>
    <property type="match status" value="1"/>
</dbReference>
<dbReference type="AlphaFoldDB" id="W0F2M3"/>
<evidence type="ECO:0000256" key="1">
    <source>
        <dbReference type="ARBA" id="ARBA00004571"/>
    </source>
</evidence>
<dbReference type="PROSITE" id="PS52016">
    <property type="entry name" value="TONB_DEPENDENT_REC_3"/>
    <property type="match status" value="1"/>
</dbReference>
<accession>W0F2M3</accession>
<dbReference type="Pfam" id="PF13715">
    <property type="entry name" value="CarbopepD_reg_2"/>
    <property type="match status" value="1"/>
</dbReference>
<evidence type="ECO:0000256" key="6">
    <source>
        <dbReference type="ARBA" id="ARBA00023237"/>
    </source>
</evidence>
<keyword evidence="6 7" id="KW-0998">Cell outer membrane</keyword>
<gene>
    <name evidence="9" type="ORF">NIASO_14655</name>
</gene>
<evidence type="ECO:0000259" key="8">
    <source>
        <dbReference type="Pfam" id="PF07715"/>
    </source>
</evidence>
<evidence type="ECO:0000313" key="10">
    <source>
        <dbReference type="Proteomes" id="UP000003586"/>
    </source>
</evidence>
<evidence type="ECO:0000256" key="5">
    <source>
        <dbReference type="ARBA" id="ARBA00023136"/>
    </source>
</evidence>
<dbReference type="HOGENOM" id="CLU_016599_0_0_10"/>
<proteinExistence type="inferred from homology"/>
<dbReference type="Gene3D" id="2.170.130.10">
    <property type="entry name" value="TonB-dependent receptor, plug domain"/>
    <property type="match status" value="1"/>
</dbReference>
<evidence type="ECO:0000256" key="4">
    <source>
        <dbReference type="ARBA" id="ARBA00022692"/>
    </source>
</evidence>
<feature type="domain" description="TonB-dependent receptor plug" evidence="8">
    <location>
        <begin position="277"/>
        <end position="355"/>
    </location>
</feature>
<dbReference type="eggNOG" id="COG4771">
    <property type="taxonomic scope" value="Bacteria"/>
</dbReference>
<dbReference type="OrthoDB" id="9803050at2"/>
<dbReference type="Proteomes" id="UP000003586">
    <property type="component" value="Chromosome"/>
</dbReference>
<keyword evidence="9" id="KW-0675">Receptor</keyword>
<protein>
    <submittedName>
        <fullName evidence="9">TonB-dependent receptor</fullName>
    </submittedName>
</protein>
<dbReference type="Gene3D" id="2.40.170.20">
    <property type="entry name" value="TonB-dependent receptor, beta-barrel domain"/>
    <property type="match status" value="1"/>
</dbReference>
<reference evidence="9 10" key="1">
    <citation type="submission" date="2013-12" db="EMBL/GenBank/DDBJ databases">
        <authorList>
            <consortium name="DOE Joint Genome Institute"/>
            <person name="Eisen J."/>
            <person name="Huntemann M."/>
            <person name="Han J."/>
            <person name="Chen A."/>
            <person name="Kyrpides N."/>
            <person name="Mavromatis K."/>
            <person name="Markowitz V."/>
            <person name="Palaniappan K."/>
            <person name="Ivanova N."/>
            <person name="Schaumberg A."/>
            <person name="Pati A."/>
            <person name="Liolios K."/>
            <person name="Nordberg H.P."/>
            <person name="Cantor M.N."/>
            <person name="Hua S.X."/>
            <person name="Woyke T."/>
        </authorList>
    </citation>
    <scope>NUCLEOTIDE SEQUENCE [LARGE SCALE GENOMIC DNA]</scope>
    <source>
        <strain evidence="10">DSM 19437</strain>
    </source>
</reference>
<dbReference type="Gene3D" id="2.60.40.1120">
    <property type="entry name" value="Carboxypeptidase-like, regulatory domain"/>
    <property type="match status" value="1"/>
</dbReference>
<keyword evidence="3 7" id="KW-1134">Transmembrane beta strand</keyword>
<evidence type="ECO:0000313" key="9">
    <source>
        <dbReference type="EMBL" id="AHF16058.1"/>
    </source>
</evidence>
<sequence length="920" mass="103798">MLINKRTPIIIFFICAATGLSAQEGVPVKSDSIHLSDFFLLLEKKSHHRFYYNAQQTDSILIKRPPESGSLPATLSSALDGTELSYAIDEKEKKVYITRGLKMQLALPPGIYQPEKALTVQQKNTPKISEYGIDNKKRTAPTSQEKLYEIGNRNIARAQQTVLVGTIKSARTGEPFPNIAVLVDNEYSTTTDPYGNYSLSIPSGKHTLNITGFGIRETNLNLMVYNDGRMDVSVQDQIPTLKEIIVSTAKTRNIRNVQMGLSRLTIAQIKKIPTVFGEADILRAITTLPGVKTVGEASTGFNVRGGSADQNLILFNDATIYNPSHFFGMFSAFNPEIVKDVELYKSSIPAKYGGRLASVLDINSREGNKKQLTGSAGIGPVTSRLELEGPIVKDRTSFIFGGRATYANWLINVLPKEYDKSKANFQDFNLGLSHRIDSNNTLYLNAYYSNDRFQLNSDTIYGYSNRNASFKWKRNFSRRLQAELIGGYDYYKYDINSGVNTVNAFDLFFDIRQLYGKLNFSYFINQKHAVDFGVSSLSYRLRPGVFNPLTSSSLVRPDTINTEHALENAAYVTHRFNATNKLSFSTGIRYSFYSYMGPQTVSYYAASQPRTDDTRTETVAYGKGKFIKNYQGPEIRFSTRYAFTPTFSIKASYNSLRQYIHLLSNTTVISPTDIWKLSDPNIQPQIGDQVSLGFYKNLRSNTIETSVEVYYKNIKNYLDYKPGASLVMNHHIETDVINTKGKAYGVELLIKKPVGKLNGWIGYTYSRILLKSTDLSLGSMINNGQFYSANYDKPHDVIVVGNFEINHRFSLSLNSTYSTGRPITYPVGEYVYAGSARVLYSDRNQYRIPDYYRTDFSMNIDGNHKVHQKTHNSWTIGVYNLFGRRNPYSVYFISENGVVNGYKLSIFGSAIPFINYNIRF</sequence>
<keyword evidence="10" id="KW-1185">Reference proteome</keyword>
<evidence type="ECO:0000256" key="3">
    <source>
        <dbReference type="ARBA" id="ARBA00022452"/>
    </source>
</evidence>